<dbReference type="Pfam" id="PF01588">
    <property type="entry name" value="tRNA_bind"/>
    <property type="match status" value="1"/>
</dbReference>
<comment type="caution">
    <text evidence="6">The sequence shown here is derived from an EMBL/GenBank/DDBJ whole genome shotgun (WGS) entry which is preliminary data.</text>
</comment>
<sequence length="176" mass="18500">MVDISEFKVGVILSLEECGKAKGGKALKACKVNIGDEGNPITVVTNASNVREGSRVAVAPAGTTVLDDQGEELQLTKTTVGGVMSEGMFCDSRMLGWSGGAAGLAVQIPQSFEIGTAPPSSKPRGDQPKQEEAAPQQEVQGLFEKKLTKEEKKKLAEEKRKAKKAAKEAKKAAEGS</sequence>
<name>A0A9N8E4D1_9STRA</name>
<proteinExistence type="predicted"/>
<keyword evidence="1 3" id="KW-0820">tRNA-binding</keyword>
<gene>
    <name evidence="6" type="ORF">SEMRO_538_G162560.1</name>
</gene>
<feature type="domain" description="TRNA-binding" evidence="5">
    <location>
        <begin position="1"/>
        <end position="119"/>
    </location>
</feature>
<dbReference type="OrthoDB" id="2154715at2759"/>
<feature type="compositionally biased region" description="Basic and acidic residues" evidence="4">
    <location>
        <begin position="143"/>
        <end position="176"/>
    </location>
</feature>
<protein>
    <submittedName>
        <fullName evidence="6">tRNA binding domain</fullName>
    </submittedName>
</protein>
<organism evidence="6 7">
    <name type="scientific">Seminavis robusta</name>
    <dbReference type="NCBI Taxonomy" id="568900"/>
    <lineage>
        <taxon>Eukaryota</taxon>
        <taxon>Sar</taxon>
        <taxon>Stramenopiles</taxon>
        <taxon>Ochrophyta</taxon>
        <taxon>Bacillariophyta</taxon>
        <taxon>Bacillariophyceae</taxon>
        <taxon>Bacillariophycidae</taxon>
        <taxon>Naviculales</taxon>
        <taxon>Naviculaceae</taxon>
        <taxon>Seminavis</taxon>
    </lineage>
</organism>
<dbReference type="GO" id="GO:0000049">
    <property type="term" value="F:tRNA binding"/>
    <property type="evidence" value="ECO:0007669"/>
    <property type="project" value="UniProtKB-UniRule"/>
</dbReference>
<accession>A0A9N8E4D1</accession>
<evidence type="ECO:0000256" key="3">
    <source>
        <dbReference type="PROSITE-ProRule" id="PRU00209"/>
    </source>
</evidence>
<evidence type="ECO:0000313" key="6">
    <source>
        <dbReference type="EMBL" id="CAB9512474.1"/>
    </source>
</evidence>
<evidence type="ECO:0000313" key="7">
    <source>
        <dbReference type="Proteomes" id="UP001153069"/>
    </source>
</evidence>
<dbReference type="Gene3D" id="2.40.50.140">
    <property type="entry name" value="Nucleic acid-binding proteins"/>
    <property type="match status" value="1"/>
</dbReference>
<feature type="compositionally biased region" description="Basic and acidic residues" evidence="4">
    <location>
        <begin position="123"/>
        <end position="132"/>
    </location>
</feature>
<evidence type="ECO:0000256" key="1">
    <source>
        <dbReference type="ARBA" id="ARBA00022555"/>
    </source>
</evidence>
<keyword evidence="2 3" id="KW-0694">RNA-binding</keyword>
<reference evidence="6" key="1">
    <citation type="submission" date="2020-06" db="EMBL/GenBank/DDBJ databases">
        <authorList>
            <consortium name="Plant Systems Biology data submission"/>
        </authorList>
    </citation>
    <scope>NUCLEOTIDE SEQUENCE</scope>
    <source>
        <strain evidence="6">D6</strain>
    </source>
</reference>
<evidence type="ECO:0000256" key="4">
    <source>
        <dbReference type="SAM" id="MobiDB-lite"/>
    </source>
</evidence>
<dbReference type="PROSITE" id="PS50886">
    <property type="entry name" value="TRBD"/>
    <property type="match status" value="1"/>
</dbReference>
<dbReference type="AlphaFoldDB" id="A0A9N8E4D1"/>
<evidence type="ECO:0000256" key="2">
    <source>
        <dbReference type="ARBA" id="ARBA00022884"/>
    </source>
</evidence>
<feature type="region of interest" description="Disordered" evidence="4">
    <location>
        <begin position="113"/>
        <end position="176"/>
    </location>
</feature>
<dbReference type="InterPro" id="IPR002547">
    <property type="entry name" value="tRNA-bd_dom"/>
</dbReference>
<dbReference type="InterPro" id="IPR012340">
    <property type="entry name" value="NA-bd_OB-fold"/>
</dbReference>
<dbReference type="Proteomes" id="UP001153069">
    <property type="component" value="Unassembled WGS sequence"/>
</dbReference>
<evidence type="ECO:0000259" key="5">
    <source>
        <dbReference type="PROSITE" id="PS50886"/>
    </source>
</evidence>
<keyword evidence="7" id="KW-1185">Reference proteome</keyword>
<dbReference type="SUPFAM" id="SSF50249">
    <property type="entry name" value="Nucleic acid-binding proteins"/>
    <property type="match status" value="1"/>
</dbReference>
<dbReference type="EMBL" id="CAICTM010000537">
    <property type="protein sequence ID" value="CAB9512474.1"/>
    <property type="molecule type" value="Genomic_DNA"/>
</dbReference>